<feature type="non-terminal residue" evidence="1">
    <location>
        <position position="1"/>
    </location>
</feature>
<organism evidence="1 2">
    <name type="scientific">Diploptera punctata</name>
    <name type="common">Pacific beetle cockroach</name>
    <dbReference type="NCBI Taxonomy" id="6984"/>
    <lineage>
        <taxon>Eukaryota</taxon>
        <taxon>Metazoa</taxon>
        <taxon>Ecdysozoa</taxon>
        <taxon>Arthropoda</taxon>
        <taxon>Hexapoda</taxon>
        <taxon>Insecta</taxon>
        <taxon>Pterygota</taxon>
        <taxon>Neoptera</taxon>
        <taxon>Polyneoptera</taxon>
        <taxon>Dictyoptera</taxon>
        <taxon>Blattodea</taxon>
        <taxon>Blaberoidea</taxon>
        <taxon>Blaberidae</taxon>
        <taxon>Diplopterinae</taxon>
        <taxon>Diploptera</taxon>
    </lineage>
</organism>
<dbReference type="EMBL" id="JASPKZ010000004">
    <property type="protein sequence ID" value="KAJ9601705.1"/>
    <property type="molecule type" value="Genomic_DNA"/>
</dbReference>
<comment type="caution">
    <text evidence="1">The sequence shown here is derived from an EMBL/GenBank/DDBJ whole genome shotgun (WGS) entry which is preliminary data.</text>
</comment>
<evidence type="ECO:0000313" key="1">
    <source>
        <dbReference type="EMBL" id="KAJ9601705.1"/>
    </source>
</evidence>
<reference evidence="1" key="1">
    <citation type="journal article" date="2023" name="IScience">
        <title>Live-bearing cockroach genome reveals convergent evolutionary mechanisms linked to viviparity in insects and beyond.</title>
        <authorList>
            <person name="Fouks B."/>
            <person name="Harrison M.C."/>
            <person name="Mikhailova A.A."/>
            <person name="Marchal E."/>
            <person name="English S."/>
            <person name="Carruthers M."/>
            <person name="Jennings E.C."/>
            <person name="Chiamaka E.L."/>
            <person name="Frigard R.A."/>
            <person name="Pippel M."/>
            <person name="Attardo G.M."/>
            <person name="Benoit J.B."/>
            <person name="Bornberg-Bauer E."/>
            <person name="Tobe S.S."/>
        </authorList>
    </citation>
    <scope>NUCLEOTIDE SEQUENCE</scope>
    <source>
        <strain evidence="1">Stay&amp;Tobe</strain>
    </source>
</reference>
<dbReference type="AlphaFoldDB" id="A0AAD8ESM6"/>
<dbReference type="Proteomes" id="UP001233999">
    <property type="component" value="Unassembled WGS sequence"/>
</dbReference>
<accession>A0AAD8ESM6</accession>
<protein>
    <submittedName>
        <fullName evidence="1">Uncharacterized protein</fullName>
    </submittedName>
</protein>
<name>A0AAD8ESM6_DIPPU</name>
<gene>
    <name evidence="1" type="ORF">L9F63_000096</name>
</gene>
<evidence type="ECO:0000313" key="2">
    <source>
        <dbReference type="Proteomes" id="UP001233999"/>
    </source>
</evidence>
<reference evidence="1" key="2">
    <citation type="submission" date="2023-05" db="EMBL/GenBank/DDBJ databases">
        <authorList>
            <person name="Fouks B."/>
        </authorList>
    </citation>
    <scope>NUCLEOTIDE SEQUENCE</scope>
    <source>
        <strain evidence="1">Stay&amp;Tobe</strain>
        <tissue evidence="1">Testes</tissue>
    </source>
</reference>
<sequence length="204" mass="23473">NSPQTPNTPRDKFSLINAIPVLISFKLGFYYSAAVLSITLDTAIENKNKSCRKLFSNAHSSSSALVSNIFLRHISIGDIFHWCCNKMEHHHTLLWLYAVLKERIRQASETIIEDMLVHVFRAMCLPHETEDFKCPPKNWVLLSTHININFRGGQSARDINYVDNPASRQPLFPEHKSEYYLNNYATACPQEFSALFYISLIMCF</sequence>
<proteinExistence type="predicted"/>
<keyword evidence="2" id="KW-1185">Reference proteome</keyword>